<dbReference type="EMBL" id="WUBL01000140">
    <property type="protein sequence ID" value="KAF2964686.1"/>
    <property type="molecule type" value="Genomic_DNA"/>
</dbReference>
<comment type="caution">
    <text evidence="2">The sequence shown here is derived from an EMBL/GenBank/DDBJ whole genome shotgun (WGS) entry which is preliminary data.</text>
</comment>
<organism evidence="2 3">
    <name type="scientific">Xylaria multiplex</name>
    <dbReference type="NCBI Taxonomy" id="323545"/>
    <lineage>
        <taxon>Eukaryota</taxon>
        <taxon>Fungi</taxon>
        <taxon>Dikarya</taxon>
        <taxon>Ascomycota</taxon>
        <taxon>Pezizomycotina</taxon>
        <taxon>Sordariomycetes</taxon>
        <taxon>Xylariomycetidae</taxon>
        <taxon>Xylariales</taxon>
        <taxon>Xylariaceae</taxon>
        <taxon>Xylaria</taxon>
    </lineage>
</organism>
<dbReference type="AlphaFoldDB" id="A0A7C8IIT1"/>
<evidence type="ECO:0000313" key="2">
    <source>
        <dbReference type="EMBL" id="KAF2964686.1"/>
    </source>
</evidence>
<evidence type="ECO:0000313" key="3">
    <source>
        <dbReference type="Proteomes" id="UP000481858"/>
    </source>
</evidence>
<evidence type="ECO:0000256" key="1">
    <source>
        <dbReference type="SAM" id="MobiDB-lite"/>
    </source>
</evidence>
<protein>
    <submittedName>
        <fullName evidence="2">Uncharacterized protein</fullName>
    </submittedName>
</protein>
<proteinExistence type="predicted"/>
<feature type="region of interest" description="Disordered" evidence="1">
    <location>
        <begin position="26"/>
        <end position="49"/>
    </location>
</feature>
<sequence length="425" mass="48721">MAFSAKTPSVDDLRQPLKNLTINKAHARHHRVSKPRQPDRANAKTGALHSRVNRPKRRWLWLKPEQWDRAIVIFKKLGHIERVTKRVPRLCLQQSEDAACCRVPLEYPWYHFSKCLRGRSLPDLKGLDLPNLRKYIIQDLDLLYALHIPYAPDLTTLSVVEKMLTSPGMRPTFRPFISALDFDFNIDINDPNTPWVELMQTRKQMIEAQFDVVELLVAFSESAQVPSERLSIELDPDIVGKILENHGPPTKPGGQVIRQLNGYSTGLGRFMISRGWADLLCLPRRTEPMVTPDWKVNRIDDYLPIVDHVLCLIDQSIRDEGMRDINLLRDRACLLIIQTTMLIHLHAKVIPIDSSEGLFRKSGYDTVDSYTTYEGFKSVAHARHIAEEAVGELIDVGGKLDKFVMEFVWTHAERERNGLLETQTG</sequence>
<dbReference type="OrthoDB" id="4961173at2759"/>
<accession>A0A7C8IIT1</accession>
<dbReference type="Proteomes" id="UP000481858">
    <property type="component" value="Unassembled WGS sequence"/>
</dbReference>
<name>A0A7C8IIT1_9PEZI</name>
<reference evidence="2 3" key="1">
    <citation type="submission" date="2019-12" db="EMBL/GenBank/DDBJ databases">
        <title>Draft genome sequence of the ascomycete Xylaria multiplex DSM 110363.</title>
        <authorList>
            <person name="Buettner E."/>
            <person name="Kellner H."/>
        </authorList>
    </citation>
    <scope>NUCLEOTIDE SEQUENCE [LARGE SCALE GENOMIC DNA]</scope>
    <source>
        <strain evidence="2 3">DSM 110363</strain>
    </source>
</reference>
<gene>
    <name evidence="2" type="ORF">GQX73_g8873</name>
</gene>
<keyword evidence="3" id="KW-1185">Reference proteome</keyword>
<dbReference type="InParanoid" id="A0A7C8IIT1"/>